<dbReference type="Pfam" id="PF17554">
    <property type="entry name" value="DUF5466"/>
    <property type="match status" value="1"/>
</dbReference>
<dbReference type="Proteomes" id="UP000203218">
    <property type="component" value="Segment"/>
</dbReference>
<proteinExistence type="predicted"/>
<gene>
    <name evidence="1" type="ORF">sh1_0050</name>
</gene>
<sequence length="42" mass="4770">MVIPIRPLSPSLRKRSSGRFRQWSSRVTSGMVCLVRYSALCS</sequence>
<evidence type="ECO:0000313" key="1">
    <source>
        <dbReference type="EMBL" id="AMR59418.1"/>
    </source>
</evidence>
<dbReference type="InterPro" id="IPR035178">
    <property type="entry name" value="DUF5466"/>
</dbReference>
<evidence type="ECO:0000313" key="2">
    <source>
        <dbReference type="Proteomes" id="UP000203218"/>
    </source>
</evidence>
<dbReference type="GeneID" id="29066069"/>
<dbReference type="KEGG" id="vg:29066069"/>
<organism evidence="1 2">
    <name type="scientific">Citrobacter phage SH1</name>
    <dbReference type="NCBI Taxonomy" id="1805464"/>
    <lineage>
        <taxon>Viruses</taxon>
        <taxon>Duplodnaviria</taxon>
        <taxon>Heunggongvirae</taxon>
        <taxon>Uroviricota</taxon>
        <taxon>Caudoviricetes</taxon>
        <taxon>Autographivirales</taxon>
        <taxon>Autotranscriptaviridae</taxon>
        <taxon>Studiervirinae</taxon>
        <taxon>Teetrevirus</taxon>
        <taxon>Teetrevirus SH1</taxon>
    </lineage>
</organism>
<name>A0A172JFV7_9CAUD</name>
<dbReference type="EMBL" id="KU687347">
    <property type="protein sequence ID" value="AMR59418.1"/>
    <property type="molecule type" value="Genomic_DNA"/>
</dbReference>
<accession>A0A172JFV7</accession>
<dbReference type="RefSeq" id="YP_009286677.1">
    <property type="nucleotide sequence ID" value="NC_031066.1"/>
</dbReference>
<protein>
    <submittedName>
        <fullName evidence="1">Uncharacterized protein</fullName>
    </submittedName>
</protein>
<keyword evidence="2" id="KW-1185">Reference proteome</keyword>
<reference evidence="1 2" key="1">
    <citation type="submission" date="2016-02" db="EMBL/GenBank/DDBJ databases">
        <title>Characterization of five Podoviridae phages infecting Citrobacter freundii.</title>
        <authorList>
            <person name="Hamdi S."/>
            <person name="Rousseau G.M."/>
            <person name="Labrie S.J."/>
            <person name="Saied Kourda R."/>
            <person name="Tremblay D.M."/>
            <person name="Moineau S."/>
            <person name="Ben Slama K."/>
        </authorList>
    </citation>
    <scope>NUCLEOTIDE SEQUENCE [LARGE SCALE GENOMIC DNA]</scope>
</reference>